<dbReference type="EMBL" id="JAUKUA010000007">
    <property type="protein sequence ID" value="KAK0704326.1"/>
    <property type="molecule type" value="Genomic_DNA"/>
</dbReference>
<feature type="compositionally biased region" description="Basic and acidic residues" evidence="1">
    <location>
        <begin position="222"/>
        <end position="233"/>
    </location>
</feature>
<dbReference type="AlphaFoldDB" id="A0AA39ZV88"/>
<reference evidence="2" key="1">
    <citation type="submission" date="2023-06" db="EMBL/GenBank/DDBJ databases">
        <title>Genome-scale phylogeny and comparative genomics of the fungal order Sordariales.</title>
        <authorList>
            <consortium name="Lawrence Berkeley National Laboratory"/>
            <person name="Hensen N."/>
            <person name="Bonometti L."/>
            <person name="Westerberg I."/>
            <person name="Brannstrom I.O."/>
            <person name="Guillou S."/>
            <person name="Cros-Aarteil S."/>
            <person name="Calhoun S."/>
            <person name="Haridas S."/>
            <person name="Kuo A."/>
            <person name="Mondo S."/>
            <person name="Pangilinan J."/>
            <person name="Riley R."/>
            <person name="Labutti K."/>
            <person name="Andreopoulos B."/>
            <person name="Lipzen A."/>
            <person name="Chen C."/>
            <person name="Yanf M."/>
            <person name="Daum C."/>
            <person name="Ng V."/>
            <person name="Clum A."/>
            <person name="Steindorff A."/>
            <person name="Ohm R."/>
            <person name="Martin F."/>
            <person name="Silar P."/>
            <person name="Natvig D."/>
            <person name="Lalanne C."/>
            <person name="Gautier V."/>
            <person name="Ament-Velasquez S.L."/>
            <person name="Kruys A."/>
            <person name="Hutchinson M.I."/>
            <person name="Powell A.J."/>
            <person name="Barry K."/>
            <person name="Miller A.N."/>
            <person name="Grigoriev I.V."/>
            <person name="Debuchy R."/>
            <person name="Gladieux P."/>
            <person name="Thoren M.H."/>
            <person name="Johannesson H."/>
        </authorList>
    </citation>
    <scope>NUCLEOTIDE SEQUENCE</scope>
    <source>
        <strain evidence="2">SMH4607-1</strain>
    </source>
</reference>
<proteinExistence type="predicted"/>
<evidence type="ECO:0000313" key="3">
    <source>
        <dbReference type="Proteomes" id="UP001172102"/>
    </source>
</evidence>
<evidence type="ECO:0000256" key="1">
    <source>
        <dbReference type="SAM" id="MobiDB-lite"/>
    </source>
</evidence>
<evidence type="ECO:0000313" key="2">
    <source>
        <dbReference type="EMBL" id="KAK0704326.1"/>
    </source>
</evidence>
<keyword evidence="3" id="KW-1185">Reference proteome</keyword>
<protein>
    <submittedName>
        <fullName evidence="2">Uncharacterized protein</fullName>
    </submittedName>
</protein>
<dbReference type="Proteomes" id="UP001172102">
    <property type="component" value="Unassembled WGS sequence"/>
</dbReference>
<gene>
    <name evidence="2" type="ORF">B0H67DRAFT_347477</name>
</gene>
<organism evidence="2 3">
    <name type="scientific">Lasiosphaeris hirsuta</name>
    <dbReference type="NCBI Taxonomy" id="260670"/>
    <lineage>
        <taxon>Eukaryota</taxon>
        <taxon>Fungi</taxon>
        <taxon>Dikarya</taxon>
        <taxon>Ascomycota</taxon>
        <taxon>Pezizomycotina</taxon>
        <taxon>Sordariomycetes</taxon>
        <taxon>Sordariomycetidae</taxon>
        <taxon>Sordariales</taxon>
        <taxon>Lasiosphaeriaceae</taxon>
        <taxon>Lasiosphaeris</taxon>
    </lineage>
</organism>
<accession>A0AA39ZV88</accession>
<comment type="caution">
    <text evidence="2">The sequence shown here is derived from an EMBL/GenBank/DDBJ whole genome shotgun (WGS) entry which is preliminary data.</text>
</comment>
<name>A0AA39ZV88_9PEZI</name>
<feature type="region of interest" description="Disordered" evidence="1">
    <location>
        <begin position="215"/>
        <end position="244"/>
    </location>
</feature>
<sequence>MGSDILFSYPGPDQGWLSQPCPHCAAGIATRMGGRRCVVRPVGRWAFRWCRSRRALWGPPALHHALPTERLQSHWKRSEPGEFEPIEWPQPLQIARLGKVCREGGCAITSGQGGVCAVRRRDTPVFFFSFFASPPGLGILHGHHQPNGVLPSSPTLWGICDEHSSDMQTVGQGPAGGKGANENECDRDIHKVSTKSHLMGFRGWTPIDAASLLQTRSPANTTHREREREREPAEPAMSAALFVA</sequence>